<evidence type="ECO:0000313" key="5">
    <source>
        <dbReference type="EMBL" id="KAJ7383445.1"/>
    </source>
</evidence>
<feature type="chain" id="PRO_5040726033" evidence="3">
    <location>
        <begin position="25"/>
        <end position="154"/>
    </location>
</feature>
<keyword evidence="1 3" id="KW-0732">Signal</keyword>
<evidence type="ECO:0000256" key="1">
    <source>
        <dbReference type="ARBA" id="ARBA00022729"/>
    </source>
</evidence>
<dbReference type="PANTHER" id="PTHR36191:SF4">
    <property type="entry name" value="VWFD DOMAIN-CONTAINING PROTEIN"/>
    <property type="match status" value="1"/>
</dbReference>
<dbReference type="AlphaFoldDB" id="A0A9X0D1I7"/>
<reference evidence="5" key="1">
    <citation type="submission" date="2023-01" db="EMBL/GenBank/DDBJ databases">
        <title>Genome assembly of the deep-sea coral Lophelia pertusa.</title>
        <authorList>
            <person name="Herrera S."/>
            <person name="Cordes E."/>
        </authorList>
    </citation>
    <scope>NUCLEOTIDE SEQUENCE</scope>
    <source>
        <strain evidence="5">USNM1676648</strain>
        <tissue evidence="5">Polyp</tissue>
    </source>
</reference>
<dbReference type="InterPro" id="IPR057774">
    <property type="entry name" value="D8C_UMOD/GP2/OIT3-like"/>
</dbReference>
<keyword evidence="6" id="KW-1185">Reference proteome</keyword>
<keyword evidence="2" id="KW-1015">Disulfide bond</keyword>
<dbReference type="PANTHER" id="PTHR36191">
    <property type="entry name" value="ENDO/EXONUCLEASE/PHOSPHATASE DOMAIN-CONTAINING PROTEIN-RELATED"/>
    <property type="match status" value="1"/>
</dbReference>
<dbReference type="EMBL" id="MU825899">
    <property type="protein sequence ID" value="KAJ7383445.1"/>
    <property type="molecule type" value="Genomic_DNA"/>
</dbReference>
<feature type="signal peptide" evidence="3">
    <location>
        <begin position="1"/>
        <end position="24"/>
    </location>
</feature>
<sequence length="154" mass="16974">MTRLSTLAILVVVLLLATLPEGQCFDPCVAYSTLNNPFRSTGYMARDGVDPMICDSKLKPGWYRFVNEVGGKMPQTKVDKYQCGTYAPIWMKTPHPTAANGTVDGTACINYNNMKNGCLSLAIKVKYCNINGTFYVYHLVPPFGCPMAYCAGMF</sequence>
<feature type="domain" description="UMOD/GP2/OIT3-like D8C" evidence="4">
    <location>
        <begin position="65"/>
        <end position="151"/>
    </location>
</feature>
<dbReference type="Proteomes" id="UP001163046">
    <property type="component" value="Unassembled WGS sequence"/>
</dbReference>
<proteinExistence type="predicted"/>
<evidence type="ECO:0000256" key="2">
    <source>
        <dbReference type="ARBA" id="ARBA00023157"/>
    </source>
</evidence>
<evidence type="ECO:0000256" key="3">
    <source>
        <dbReference type="SAM" id="SignalP"/>
    </source>
</evidence>
<evidence type="ECO:0000313" key="6">
    <source>
        <dbReference type="Proteomes" id="UP001163046"/>
    </source>
</evidence>
<evidence type="ECO:0000259" key="4">
    <source>
        <dbReference type="Pfam" id="PF23283"/>
    </source>
</evidence>
<dbReference type="Pfam" id="PF23283">
    <property type="entry name" value="D8C_UMOD"/>
    <property type="match status" value="1"/>
</dbReference>
<organism evidence="5 6">
    <name type="scientific">Desmophyllum pertusum</name>
    <dbReference type="NCBI Taxonomy" id="174260"/>
    <lineage>
        <taxon>Eukaryota</taxon>
        <taxon>Metazoa</taxon>
        <taxon>Cnidaria</taxon>
        <taxon>Anthozoa</taxon>
        <taxon>Hexacorallia</taxon>
        <taxon>Scleractinia</taxon>
        <taxon>Caryophylliina</taxon>
        <taxon>Caryophylliidae</taxon>
        <taxon>Desmophyllum</taxon>
    </lineage>
</organism>
<accession>A0A9X0D1I7</accession>
<name>A0A9X0D1I7_9CNID</name>
<comment type="caution">
    <text evidence="5">The sequence shown here is derived from an EMBL/GenBank/DDBJ whole genome shotgun (WGS) entry which is preliminary data.</text>
</comment>
<dbReference type="OrthoDB" id="5987826at2759"/>
<gene>
    <name evidence="5" type="primary">OIT3_3</name>
    <name evidence="5" type="ORF">OS493_028121</name>
</gene>
<protein>
    <submittedName>
        <fullName evidence="5">Oncoprotein-induced transcript 3 protein</fullName>
    </submittedName>
</protein>